<dbReference type="STRING" id="438753.AZC_2065"/>
<dbReference type="InterPro" id="IPR000821">
    <property type="entry name" value="Ala_racemase"/>
</dbReference>
<name>A8I708_AZOC5</name>
<feature type="binding site" evidence="7 9">
    <location>
        <position position="166"/>
    </location>
    <ligand>
        <name>substrate</name>
    </ligand>
</feature>
<reference evidence="11 12" key="1">
    <citation type="journal article" date="2007" name="Appl. Environ. Microbiol.">
        <title>Rhizobial factors required for stem nodule maturation and maintenance in Sesbania rostrata-Azorhizobium caulinodans ORS571 symbiosis.</title>
        <authorList>
            <person name="Suzuki S."/>
            <person name="Aono T."/>
            <person name="Lee KB."/>
            <person name="Suzuki T."/>
            <person name="Liu CT."/>
            <person name="Miwa H."/>
            <person name="Wakao S."/>
            <person name="Iki T."/>
            <person name="Oyaizu H."/>
        </authorList>
    </citation>
    <scope>NUCLEOTIDE SEQUENCE [LARGE SCALE GENOMIC DNA]</scope>
    <source>
        <strain evidence="12">ATCC 43989 / DSM 5975 / JCM 20966 / LMG 6465 / NBRC 14845 / NCIMB 13405 / ORS 571</strain>
    </source>
</reference>
<feature type="binding site" evidence="7 9">
    <location>
        <position position="336"/>
    </location>
    <ligand>
        <name>substrate</name>
    </ligand>
</feature>
<reference evidence="11 12" key="3">
    <citation type="journal article" date="2008" name="BMC Genomics">
        <title>The genome of the versatile nitrogen fixer Azorhizobium caulinodans ORS571.</title>
        <authorList>
            <person name="Lee KB."/>
            <person name="Backer P.D."/>
            <person name="Aono T."/>
            <person name="Liu CT."/>
            <person name="Suzuki S."/>
            <person name="Suzuki T."/>
            <person name="Kaneko T."/>
            <person name="Yamada M."/>
            <person name="Tabata S."/>
            <person name="Kupfer D.M."/>
            <person name="Najar F.Z."/>
            <person name="Wiley G.B."/>
            <person name="Roe B."/>
            <person name="Binnewies T.T."/>
            <person name="Ussery D.W."/>
            <person name="D'Haeze W."/>
            <person name="Herder J.D."/>
            <person name="Gevers D."/>
            <person name="Vereecke D."/>
            <person name="Holsters M."/>
            <person name="Oyaizu H."/>
        </authorList>
    </citation>
    <scope>NUCLEOTIDE SEQUENCE [LARGE SCALE GENOMIC DNA]</scope>
    <source>
        <strain evidence="12">ATCC 43989 / DSM 5975 / JCM 20966 / LMG 6465 / NBRC 14845 / NCIMB 13405 / ORS 571</strain>
    </source>
</reference>
<reference evidence="11 12" key="5">
    <citation type="journal article" date="2010" name="Appl. Environ. Microbiol.">
        <title>phrR-like gene praR of Azorhizobium caulinodans ORS571 is essential for symbiosis with Sesbania rostrata and is involved in expression of reb genes.</title>
        <authorList>
            <person name="Akiba N."/>
            <person name="Aono T."/>
            <person name="Toyazaki H."/>
            <person name="Sato S."/>
            <person name="Oyaizu H."/>
        </authorList>
    </citation>
    <scope>NUCLEOTIDE SEQUENCE [LARGE SCALE GENOMIC DNA]</scope>
    <source>
        <strain evidence="12">ATCC 43989 / DSM 5975 / JCM 20966 / LMG 6465 / NBRC 14845 / NCIMB 13405 / ORS 571</strain>
    </source>
</reference>
<keyword evidence="5 7" id="KW-0663">Pyridoxal phosphate</keyword>
<dbReference type="HOGENOM" id="CLU_028393_1_1_5"/>
<dbReference type="SUPFAM" id="SSF50621">
    <property type="entry name" value="Alanine racemase C-terminal domain-like"/>
    <property type="match status" value="1"/>
</dbReference>
<evidence type="ECO:0000256" key="4">
    <source>
        <dbReference type="ARBA" id="ARBA00013089"/>
    </source>
</evidence>
<comment type="cofactor">
    <cofactor evidence="2 7 8">
        <name>pyridoxal 5'-phosphate</name>
        <dbReference type="ChEBI" id="CHEBI:597326"/>
    </cofactor>
</comment>
<evidence type="ECO:0000256" key="8">
    <source>
        <dbReference type="PIRSR" id="PIRSR600821-50"/>
    </source>
</evidence>
<dbReference type="GO" id="GO:0008784">
    <property type="term" value="F:alanine racemase activity"/>
    <property type="evidence" value="ECO:0007669"/>
    <property type="project" value="UniProtKB-UniRule"/>
</dbReference>
<keyword evidence="12" id="KW-1185">Reference proteome</keyword>
<evidence type="ECO:0000256" key="7">
    <source>
        <dbReference type="HAMAP-Rule" id="MF_01201"/>
    </source>
</evidence>
<dbReference type="Gene3D" id="2.40.37.10">
    <property type="entry name" value="Lyase, Ornithine Decarboxylase, Chain A, domain 1"/>
    <property type="match status" value="1"/>
</dbReference>
<evidence type="ECO:0000256" key="1">
    <source>
        <dbReference type="ARBA" id="ARBA00000316"/>
    </source>
</evidence>
<feature type="domain" description="Alanine racemase C-terminal" evidence="10">
    <location>
        <begin position="267"/>
        <end position="393"/>
    </location>
</feature>
<comment type="similarity">
    <text evidence="3 7">Belongs to the alanine racemase family.</text>
</comment>
<dbReference type="InterPro" id="IPR029066">
    <property type="entry name" value="PLP-binding_barrel"/>
</dbReference>
<dbReference type="InterPro" id="IPR011079">
    <property type="entry name" value="Ala_racemase_C"/>
</dbReference>
<dbReference type="UniPathway" id="UPA00042">
    <property type="reaction ID" value="UER00497"/>
</dbReference>
<dbReference type="GO" id="GO:0030632">
    <property type="term" value="P:D-alanine biosynthetic process"/>
    <property type="evidence" value="ECO:0007669"/>
    <property type="project" value="UniProtKB-UniRule"/>
</dbReference>
<dbReference type="InterPro" id="IPR001608">
    <property type="entry name" value="Ala_racemase_N"/>
</dbReference>
<dbReference type="Pfam" id="PF00842">
    <property type="entry name" value="Ala_racemase_C"/>
    <property type="match status" value="1"/>
</dbReference>
<dbReference type="EMBL" id="AP009384">
    <property type="protein sequence ID" value="BAF88063.1"/>
    <property type="molecule type" value="Genomic_DNA"/>
</dbReference>
<dbReference type="PROSITE" id="PS00395">
    <property type="entry name" value="ALANINE_RACEMASE"/>
    <property type="match status" value="1"/>
</dbReference>
<dbReference type="PRINTS" id="PR00992">
    <property type="entry name" value="ALARACEMASE"/>
</dbReference>
<organism evidence="11 12">
    <name type="scientific">Azorhizobium caulinodans (strain ATCC 43989 / DSM 5975 / JCM 20966 / LMG 6465 / NBRC 14845 / NCIMB 13405 / ORS 571)</name>
    <dbReference type="NCBI Taxonomy" id="438753"/>
    <lineage>
        <taxon>Bacteria</taxon>
        <taxon>Pseudomonadati</taxon>
        <taxon>Pseudomonadota</taxon>
        <taxon>Alphaproteobacteria</taxon>
        <taxon>Hyphomicrobiales</taxon>
        <taxon>Xanthobacteraceae</taxon>
        <taxon>Azorhizobium</taxon>
    </lineage>
</organism>
<evidence type="ECO:0000256" key="9">
    <source>
        <dbReference type="PIRSR" id="PIRSR600821-52"/>
    </source>
</evidence>
<dbReference type="Proteomes" id="UP000000270">
    <property type="component" value="Chromosome"/>
</dbReference>
<dbReference type="KEGG" id="azc:AZC_2065"/>
<dbReference type="CDD" id="cd00430">
    <property type="entry name" value="PLPDE_III_AR"/>
    <property type="match status" value="1"/>
</dbReference>
<gene>
    <name evidence="11" type="ordered locus">AZC_2065</name>
</gene>
<feature type="modified residue" description="N6-(pyridoxal phosphate)lysine" evidence="7 8">
    <location>
        <position position="67"/>
    </location>
</feature>
<comment type="pathway">
    <text evidence="7">Amino-acid biosynthesis; D-alanine biosynthesis; D-alanine from L-alanine: step 1/1.</text>
</comment>
<comment type="function">
    <text evidence="7">Catalyzes the interconversion of L-alanine and D-alanine. May also act on other amino acids.</text>
</comment>
<evidence type="ECO:0000256" key="6">
    <source>
        <dbReference type="ARBA" id="ARBA00023235"/>
    </source>
</evidence>
<feature type="active site" description="Proton acceptor; specific for D-alanine" evidence="7">
    <location>
        <position position="67"/>
    </location>
</feature>
<keyword evidence="6 7" id="KW-0413">Isomerase</keyword>
<reference evidence="11 12" key="6">
    <citation type="journal article" date="2011" name="Appl. Environ. Microbiol.">
        <title>Involvement of the azorhizobial chromosome partition gene (parA) in the onset of bacteroid differentiation during Sesbania rostrata stem nodule development.</title>
        <authorList>
            <person name="Liu CT."/>
            <person name="Lee KB."/>
            <person name="Wang YS."/>
            <person name="Peng MH."/>
            <person name="Lee KT."/>
            <person name="Suzuki S."/>
            <person name="Suzuki T."/>
            <person name="Oyaizu H."/>
        </authorList>
    </citation>
    <scope>NUCLEOTIDE SEQUENCE [LARGE SCALE GENOMIC DNA]</scope>
    <source>
        <strain evidence="12">ATCC 43989 / DSM 5975 / JCM 20966 / LMG 6465 / NBRC 14845 / NCIMB 13405 / ORS 571</strain>
    </source>
</reference>
<dbReference type="SMART" id="SM01005">
    <property type="entry name" value="Ala_racemase_C"/>
    <property type="match status" value="1"/>
</dbReference>
<reference evidence="11 12" key="4">
    <citation type="journal article" date="2009" name="Appl. Environ. Microbiol.">
        <title>Comparative genome-wide transcriptional profiling of Azorhizobium caulinodans ORS571 grown under free-living and symbiotic conditions.</title>
        <authorList>
            <person name="Tsukada S."/>
            <person name="Aono T."/>
            <person name="Akiba N."/>
            <person name="Lee KB."/>
            <person name="Liu CT."/>
            <person name="Toyazaki H."/>
            <person name="Oyaizu H."/>
        </authorList>
    </citation>
    <scope>NUCLEOTIDE SEQUENCE [LARGE SCALE GENOMIC DNA]</scope>
    <source>
        <strain evidence="12">ATCC 43989 / DSM 5975 / JCM 20966 / LMG 6465 / NBRC 14845 / NCIMB 13405 / ORS 571</strain>
    </source>
</reference>
<evidence type="ECO:0000256" key="2">
    <source>
        <dbReference type="ARBA" id="ARBA00001933"/>
    </source>
</evidence>
<dbReference type="InterPro" id="IPR020622">
    <property type="entry name" value="Ala_racemase_pyridoxalP-BS"/>
</dbReference>
<dbReference type="NCBIfam" id="TIGR00492">
    <property type="entry name" value="alr"/>
    <property type="match status" value="1"/>
</dbReference>
<evidence type="ECO:0000256" key="3">
    <source>
        <dbReference type="ARBA" id="ARBA00007880"/>
    </source>
</evidence>
<dbReference type="PANTHER" id="PTHR30511">
    <property type="entry name" value="ALANINE RACEMASE"/>
    <property type="match status" value="1"/>
</dbReference>
<dbReference type="AlphaFoldDB" id="A8I708"/>
<evidence type="ECO:0000259" key="10">
    <source>
        <dbReference type="SMART" id="SM01005"/>
    </source>
</evidence>
<dbReference type="HAMAP" id="MF_01201">
    <property type="entry name" value="Ala_racemase"/>
    <property type="match status" value="1"/>
</dbReference>
<evidence type="ECO:0000313" key="11">
    <source>
        <dbReference type="EMBL" id="BAF88063.1"/>
    </source>
</evidence>
<proteinExistence type="inferred from homology"/>
<comment type="catalytic activity">
    <reaction evidence="1 7">
        <text>L-alanine = D-alanine</text>
        <dbReference type="Rhea" id="RHEA:20249"/>
        <dbReference type="ChEBI" id="CHEBI:57416"/>
        <dbReference type="ChEBI" id="CHEBI:57972"/>
        <dbReference type="EC" id="5.1.1.1"/>
    </reaction>
</comment>
<dbReference type="SUPFAM" id="SSF51419">
    <property type="entry name" value="PLP-binding barrel"/>
    <property type="match status" value="1"/>
</dbReference>
<dbReference type="InterPro" id="IPR009006">
    <property type="entry name" value="Ala_racemase/Decarboxylase_C"/>
</dbReference>
<dbReference type="Gene3D" id="3.20.20.10">
    <property type="entry name" value="Alanine racemase"/>
    <property type="match status" value="1"/>
</dbReference>
<dbReference type="GO" id="GO:0005829">
    <property type="term" value="C:cytosol"/>
    <property type="evidence" value="ECO:0007669"/>
    <property type="project" value="TreeGrafter"/>
</dbReference>
<protein>
    <recommendedName>
        <fullName evidence="4 7">Alanine racemase</fullName>
        <ecNumber evidence="4 7">5.1.1.1</ecNumber>
    </recommendedName>
</protein>
<reference evidence="12" key="2">
    <citation type="submission" date="2007-04" db="EMBL/GenBank/DDBJ databases">
        <title>Complete genome sequence of the nitrogen-fixing bacterium Azorhizobium caulinodans ORS571.</title>
        <authorList>
            <person name="Lee K.B."/>
            <person name="Backer P.D."/>
            <person name="Aono T."/>
            <person name="Liu C.T."/>
            <person name="Suzuki S."/>
            <person name="Suzuki T."/>
            <person name="Kaneko T."/>
            <person name="Yamada M."/>
            <person name="Tabata S."/>
            <person name="Kupfer D.M."/>
            <person name="Najar F.Z."/>
            <person name="Wiley G.B."/>
            <person name="Roe B."/>
            <person name="Binnewies T."/>
            <person name="Ussery D."/>
            <person name="Vereecke D."/>
            <person name="Gevers D."/>
            <person name="Holsters M."/>
            <person name="Oyaizu H."/>
        </authorList>
    </citation>
    <scope>NUCLEOTIDE SEQUENCE [LARGE SCALE GENOMIC DNA]</scope>
    <source>
        <strain evidence="12">ATCC 43989 / DSM 5975 / JCM 20966 / LMG 6465 / NBRC 14845 / NCIMB 13405 / ORS 571</strain>
    </source>
</reference>
<dbReference type="PANTHER" id="PTHR30511:SF0">
    <property type="entry name" value="ALANINE RACEMASE, CATABOLIC-RELATED"/>
    <property type="match status" value="1"/>
</dbReference>
<evidence type="ECO:0000256" key="5">
    <source>
        <dbReference type="ARBA" id="ARBA00022898"/>
    </source>
</evidence>
<accession>A8I708</accession>
<dbReference type="eggNOG" id="COG0787">
    <property type="taxonomic scope" value="Bacteria"/>
</dbReference>
<sequence length="393" mass="40871">MRGNADDPAVNFALQNGADDAMNDYRAKTMLADGGCGVLTIDLGALARNYRKLKETAAPAAVAAVVKADAYGLGAGLVSERLYAEGCRHFFVAHFVEAVRLRPTLPVEATLLVLNGLMPGEEEHAADLGVTPVINCLEQAAAWATEAKVRGTRLKAAIQIDTGMSRLGLSEADVASLRADSLFAEAVEPILLMSHLACADTPAAPASAGQLAVMQRVAAHFPGLPVSLANSGGVFLGGAFHFALARPGIAVYGGAPVSDVANPMEPVVRIDIPVIQARTVPAGTAVGYGGTFVTTGETRLATLSGGYADGIPRHLSSSGALYYQGVRLPIAGRVSMDSLTVDASALPEGGLRLGTMVEFVGPSQSLEQVAADAGTISYEILTRLGRRYRRVYI</sequence>
<dbReference type="EC" id="5.1.1.1" evidence="4 7"/>
<evidence type="ECO:0000313" key="12">
    <source>
        <dbReference type="Proteomes" id="UP000000270"/>
    </source>
</evidence>
<dbReference type="Pfam" id="PF01168">
    <property type="entry name" value="Ala_racemase_N"/>
    <property type="match status" value="1"/>
</dbReference>
<feature type="active site" description="Proton acceptor; specific for L-alanine" evidence="7">
    <location>
        <position position="288"/>
    </location>
</feature>
<dbReference type="GO" id="GO:0030170">
    <property type="term" value="F:pyridoxal phosphate binding"/>
    <property type="evidence" value="ECO:0007669"/>
    <property type="project" value="UniProtKB-UniRule"/>
</dbReference>